<evidence type="ECO:0000313" key="2">
    <source>
        <dbReference type="Proteomes" id="UP000323000"/>
    </source>
</evidence>
<evidence type="ECO:0008006" key="3">
    <source>
        <dbReference type="Google" id="ProtNLM"/>
    </source>
</evidence>
<comment type="caution">
    <text evidence="1">The sequence shown here is derived from an EMBL/GenBank/DDBJ whole genome shotgun (WGS) entry which is preliminary data.</text>
</comment>
<protein>
    <recommendedName>
        <fullName evidence="3">Serine-threonine/tyrosine-protein kinase catalytic domain-containing protein</fullName>
    </recommendedName>
</protein>
<reference evidence="2" key="1">
    <citation type="journal article" date="2019" name="Gigascience">
        <title>De novo genome assembly of the endangered Acer yangbiense, a plant species with extremely small populations endemic to Yunnan Province, China.</title>
        <authorList>
            <person name="Yang J."/>
            <person name="Wariss H.M."/>
            <person name="Tao L."/>
            <person name="Zhang R."/>
            <person name="Yun Q."/>
            <person name="Hollingsworth P."/>
            <person name="Dao Z."/>
            <person name="Luo G."/>
            <person name="Guo H."/>
            <person name="Ma Y."/>
            <person name="Sun W."/>
        </authorList>
    </citation>
    <scope>NUCLEOTIDE SEQUENCE [LARGE SCALE GENOMIC DNA]</scope>
    <source>
        <strain evidence="2">cv. Malutang</strain>
    </source>
</reference>
<organism evidence="1 2">
    <name type="scientific">Acer yangbiense</name>
    <dbReference type="NCBI Taxonomy" id="1000413"/>
    <lineage>
        <taxon>Eukaryota</taxon>
        <taxon>Viridiplantae</taxon>
        <taxon>Streptophyta</taxon>
        <taxon>Embryophyta</taxon>
        <taxon>Tracheophyta</taxon>
        <taxon>Spermatophyta</taxon>
        <taxon>Magnoliopsida</taxon>
        <taxon>eudicotyledons</taxon>
        <taxon>Gunneridae</taxon>
        <taxon>Pentapetalae</taxon>
        <taxon>rosids</taxon>
        <taxon>malvids</taxon>
        <taxon>Sapindales</taxon>
        <taxon>Sapindaceae</taxon>
        <taxon>Hippocastanoideae</taxon>
        <taxon>Acereae</taxon>
        <taxon>Acer</taxon>
    </lineage>
</organism>
<keyword evidence="2" id="KW-1185">Reference proteome</keyword>
<evidence type="ECO:0000313" key="1">
    <source>
        <dbReference type="EMBL" id="TXG68736.1"/>
    </source>
</evidence>
<name>A0A5C7IJW3_9ROSI</name>
<dbReference type="EMBL" id="VAHF01000002">
    <property type="protein sequence ID" value="TXG68736.1"/>
    <property type="molecule type" value="Genomic_DNA"/>
</dbReference>
<dbReference type="Proteomes" id="UP000323000">
    <property type="component" value="Chromosome 2"/>
</dbReference>
<sequence length="90" mass="9985">MNSVRKAIEVAMACVSQTTAKRPTMKQVVFDLNESLAIEMDRTTVGHEIESKESIESISLNLSSELPPLARTGVSPQWLQATYSSHFTEM</sequence>
<dbReference type="AlphaFoldDB" id="A0A5C7IJW3"/>
<dbReference type="OrthoDB" id="2013020at2759"/>
<proteinExistence type="predicted"/>
<gene>
    <name evidence="1" type="ORF">EZV62_003671</name>
</gene>
<accession>A0A5C7IJW3</accession>